<proteinExistence type="predicted"/>
<reference evidence="1" key="1">
    <citation type="submission" date="2018-02" db="EMBL/GenBank/DDBJ databases">
        <title>Rhizophora mucronata_Transcriptome.</title>
        <authorList>
            <person name="Meera S.P."/>
            <person name="Sreeshan A."/>
            <person name="Augustine A."/>
        </authorList>
    </citation>
    <scope>NUCLEOTIDE SEQUENCE</scope>
    <source>
        <tissue evidence="1">Leaf</tissue>
    </source>
</reference>
<name>A0A2P2P315_RHIMU</name>
<organism evidence="1">
    <name type="scientific">Rhizophora mucronata</name>
    <name type="common">Asiatic mangrove</name>
    <dbReference type="NCBI Taxonomy" id="61149"/>
    <lineage>
        <taxon>Eukaryota</taxon>
        <taxon>Viridiplantae</taxon>
        <taxon>Streptophyta</taxon>
        <taxon>Embryophyta</taxon>
        <taxon>Tracheophyta</taxon>
        <taxon>Spermatophyta</taxon>
        <taxon>Magnoliopsida</taxon>
        <taxon>eudicotyledons</taxon>
        <taxon>Gunneridae</taxon>
        <taxon>Pentapetalae</taxon>
        <taxon>rosids</taxon>
        <taxon>fabids</taxon>
        <taxon>Malpighiales</taxon>
        <taxon>Rhizophoraceae</taxon>
        <taxon>Rhizophora</taxon>
    </lineage>
</organism>
<accession>A0A2P2P315</accession>
<protein>
    <submittedName>
        <fullName evidence="1">Uncharacterized protein</fullName>
    </submittedName>
</protein>
<dbReference type="EMBL" id="GGEC01068633">
    <property type="protein sequence ID" value="MBX49117.1"/>
    <property type="molecule type" value="Transcribed_RNA"/>
</dbReference>
<dbReference type="AlphaFoldDB" id="A0A2P2P315"/>
<evidence type="ECO:0000313" key="1">
    <source>
        <dbReference type="EMBL" id="MBX49117.1"/>
    </source>
</evidence>
<sequence>MQKCGRIQWNSSLKGSS</sequence>